<keyword evidence="3" id="KW-1185">Reference proteome</keyword>
<dbReference type="Gene3D" id="2.40.33.20">
    <property type="entry name" value="PK beta-barrel domain-like"/>
    <property type="match status" value="1"/>
</dbReference>
<dbReference type="InterPro" id="IPR005302">
    <property type="entry name" value="MoCF_Sase_C"/>
</dbReference>
<dbReference type="InterPro" id="IPR011037">
    <property type="entry name" value="Pyrv_Knase-like_insert_dom_sf"/>
</dbReference>
<dbReference type="Proteomes" id="UP000283003">
    <property type="component" value="Unassembled WGS sequence"/>
</dbReference>
<dbReference type="PROSITE" id="PS51340">
    <property type="entry name" value="MOSC"/>
    <property type="match status" value="1"/>
</dbReference>
<name>A0A437H078_9SPHN</name>
<sequence length="157" mass="17126">MGITGRLGGIARHDRPRGPIELIDEVAVTIRDGIAGDFRGAMKPDGPRKRQVSLINAEDWAAAMSDLGLEPGAIPWQERRANLLVQGIQIPRENGARIRIGNDVVIEIVQECDPCSRMEALHTGLKAALTPEWRGGVLGRVYAEGTIRTGDTIRIEE</sequence>
<protein>
    <submittedName>
        <fullName evidence="2">MOSC domain-containing protein</fullName>
    </submittedName>
</protein>
<dbReference type="InterPro" id="IPR052716">
    <property type="entry name" value="MOSC_domain"/>
</dbReference>
<dbReference type="PANTHER" id="PTHR36930:SF1">
    <property type="entry name" value="MOSC DOMAIN-CONTAINING PROTEIN"/>
    <property type="match status" value="1"/>
</dbReference>
<dbReference type="GO" id="GO:0030151">
    <property type="term" value="F:molybdenum ion binding"/>
    <property type="evidence" value="ECO:0007669"/>
    <property type="project" value="InterPro"/>
</dbReference>
<evidence type="ECO:0000313" key="2">
    <source>
        <dbReference type="EMBL" id="RVQ69005.1"/>
    </source>
</evidence>
<reference evidence="2 3" key="1">
    <citation type="submission" date="2018-12" db="EMBL/GenBank/DDBJ databases">
        <title>Croceicoccus ponticola sp. nov., a lipolytic bacterium isolated from seawater.</title>
        <authorList>
            <person name="Yoon J.-H."/>
        </authorList>
    </citation>
    <scope>NUCLEOTIDE SEQUENCE [LARGE SCALE GENOMIC DNA]</scope>
    <source>
        <strain evidence="2 3">GM-16</strain>
    </source>
</reference>
<feature type="domain" description="MOSC" evidence="1">
    <location>
        <begin position="20"/>
        <end position="156"/>
    </location>
</feature>
<dbReference type="EMBL" id="RXOL01000001">
    <property type="protein sequence ID" value="RVQ69005.1"/>
    <property type="molecule type" value="Genomic_DNA"/>
</dbReference>
<proteinExistence type="predicted"/>
<dbReference type="SUPFAM" id="SSF50800">
    <property type="entry name" value="PK beta-barrel domain-like"/>
    <property type="match status" value="1"/>
</dbReference>
<dbReference type="AlphaFoldDB" id="A0A437H078"/>
<dbReference type="GO" id="GO:0030170">
    <property type="term" value="F:pyridoxal phosphate binding"/>
    <property type="evidence" value="ECO:0007669"/>
    <property type="project" value="InterPro"/>
</dbReference>
<dbReference type="RefSeq" id="WP_127611191.1">
    <property type="nucleotide sequence ID" value="NZ_RXOL01000001.1"/>
</dbReference>
<comment type="caution">
    <text evidence="2">The sequence shown here is derived from an EMBL/GenBank/DDBJ whole genome shotgun (WGS) entry which is preliminary data.</text>
</comment>
<dbReference type="OrthoDB" id="1550913at2"/>
<organism evidence="2 3">
    <name type="scientific">Croceicoccus ponticola</name>
    <dbReference type="NCBI Taxonomy" id="2217664"/>
    <lineage>
        <taxon>Bacteria</taxon>
        <taxon>Pseudomonadati</taxon>
        <taxon>Pseudomonadota</taxon>
        <taxon>Alphaproteobacteria</taxon>
        <taxon>Sphingomonadales</taxon>
        <taxon>Erythrobacteraceae</taxon>
        <taxon>Croceicoccus</taxon>
    </lineage>
</organism>
<dbReference type="Pfam" id="PF03473">
    <property type="entry name" value="MOSC"/>
    <property type="match status" value="1"/>
</dbReference>
<evidence type="ECO:0000259" key="1">
    <source>
        <dbReference type="PROSITE" id="PS51340"/>
    </source>
</evidence>
<accession>A0A437H078</accession>
<dbReference type="PANTHER" id="PTHR36930">
    <property type="entry name" value="METAL-SULFUR CLUSTER BIOSYNTHESIS PROTEINS YUAD-RELATED"/>
    <property type="match status" value="1"/>
</dbReference>
<dbReference type="GO" id="GO:0003824">
    <property type="term" value="F:catalytic activity"/>
    <property type="evidence" value="ECO:0007669"/>
    <property type="project" value="InterPro"/>
</dbReference>
<evidence type="ECO:0000313" key="3">
    <source>
        <dbReference type="Proteomes" id="UP000283003"/>
    </source>
</evidence>
<gene>
    <name evidence="2" type="ORF">EKN06_01985</name>
</gene>